<name>A0A6J4RJU5_9ACTN</name>
<feature type="compositionally biased region" description="Basic and acidic residues" evidence="1">
    <location>
        <begin position="33"/>
        <end position="46"/>
    </location>
</feature>
<sequence>ARRGARGDPAHRGRGRARTGRHAHRRAARRDHHGLEVRLGHDAEGRRRPRGGRRPLRDAGHVRPPGAGRGRRLLPQRADARPAGDHRGRRAVRRAPGRRRRPHRAAGHRRPADLLAERRGRPGRDPVRRADASGGARRCRRPGQPEERGAAGPADHRGV</sequence>
<feature type="region of interest" description="Disordered" evidence="1">
    <location>
        <begin position="1"/>
        <end position="159"/>
    </location>
</feature>
<evidence type="ECO:0000313" key="2">
    <source>
        <dbReference type="EMBL" id="CAA9475457.1"/>
    </source>
</evidence>
<organism evidence="2">
    <name type="scientific">uncultured Solirubrobacteraceae bacterium</name>
    <dbReference type="NCBI Taxonomy" id="1162706"/>
    <lineage>
        <taxon>Bacteria</taxon>
        <taxon>Bacillati</taxon>
        <taxon>Actinomycetota</taxon>
        <taxon>Thermoleophilia</taxon>
        <taxon>Solirubrobacterales</taxon>
        <taxon>Solirubrobacteraceae</taxon>
        <taxon>environmental samples</taxon>
    </lineage>
</organism>
<gene>
    <name evidence="2" type="ORF">AVDCRST_MAG53-266</name>
</gene>
<feature type="compositionally biased region" description="Basic residues" evidence="1">
    <location>
        <begin position="87"/>
        <end position="109"/>
    </location>
</feature>
<keyword evidence="2" id="KW-0413">Isomerase</keyword>
<feature type="non-terminal residue" evidence="2">
    <location>
        <position position="1"/>
    </location>
</feature>
<feature type="compositionally biased region" description="Basic and acidic residues" evidence="1">
    <location>
        <begin position="143"/>
        <end position="159"/>
    </location>
</feature>
<dbReference type="EC" id="5.4.99.18" evidence="2"/>
<feature type="compositionally biased region" description="Basic and acidic residues" evidence="1">
    <location>
        <begin position="1"/>
        <end position="11"/>
    </location>
</feature>
<proteinExistence type="predicted"/>
<protein>
    <submittedName>
        <fullName evidence="2">N5-carboxyaminoimidazole ribonucleotide mutase</fullName>
        <ecNumber evidence="2">5.4.99.18</ecNumber>
    </submittedName>
</protein>
<evidence type="ECO:0000256" key="1">
    <source>
        <dbReference type="SAM" id="MobiDB-lite"/>
    </source>
</evidence>
<feature type="non-terminal residue" evidence="2">
    <location>
        <position position="159"/>
    </location>
</feature>
<feature type="compositionally biased region" description="Basic and acidic residues" evidence="1">
    <location>
        <begin position="110"/>
        <end position="131"/>
    </location>
</feature>
<accession>A0A6J4RJU5</accession>
<feature type="compositionally biased region" description="Basic residues" evidence="1">
    <location>
        <begin position="12"/>
        <end position="32"/>
    </location>
</feature>
<dbReference type="GO" id="GO:0034023">
    <property type="term" value="F:5-(carboxyamino)imidazole ribonucleotide mutase activity"/>
    <property type="evidence" value="ECO:0007669"/>
    <property type="project" value="UniProtKB-EC"/>
</dbReference>
<dbReference type="AlphaFoldDB" id="A0A6J4RJU5"/>
<dbReference type="EMBL" id="CADCVR010000010">
    <property type="protein sequence ID" value="CAA9475457.1"/>
    <property type="molecule type" value="Genomic_DNA"/>
</dbReference>
<reference evidence="2" key="1">
    <citation type="submission" date="2020-02" db="EMBL/GenBank/DDBJ databases">
        <authorList>
            <person name="Meier V. D."/>
        </authorList>
    </citation>
    <scope>NUCLEOTIDE SEQUENCE</scope>
    <source>
        <strain evidence="2">AVDCRST_MAG53</strain>
    </source>
</reference>